<dbReference type="InterPro" id="IPR036689">
    <property type="entry name" value="ESAT-6-like_sf"/>
</dbReference>
<reference evidence="3" key="1">
    <citation type="journal article" date="2019" name="Int. J. Syst. Evol. Microbiol.">
        <title>The Global Catalogue of Microorganisms (GCM) 10K type strain sequencing project: providing services to taxonomists for standard genome sequencing and annotation.</title>
        <authorList>
            <consortium name="The Broad Institute Genomics Platform"/>
            <consortium name="The Broad Institute Genome Sequencing Center for Infectious Disease"/>
            <person name="Wu L."/>
            <person name="Ma J."/>
        </authorList>
    </citation>
    <scope>NUCLEOTIDE SEQUENCE [LARGE SCALE GENOMIC DNA]</scope>
    <source>
        <strain evidence="3">FCH27</strain>
    </source>
</reference>
<keyword evidence="3" id="KW-1185">Reference proteome</keyword>
<sequence>MSQLQVAHGEMQDAANAAQSAAAGAKGRGSSEELTAAAAAIPGAASAGYLGELGTSWDDDVAAWVTAADEFGSDLAAAGEDYRQVDESAGGLFGWLLGGGS</sequence>
<dbReference type="EMBL" id="JBHTCH010000025">
    <property type="protein sequence ID" value="MFC7362567.1"/>
    <property type="molecule type" value="Genomic_DNA"/>
</dbReference>
<evidence type="ECO:0008006" key="4">
    <source>
        <dbReference type="Google" id="ProtNLM"/>
    </source>
</evidence>
<name>A0ABW2N9F6_9ACTN</name>
<organism evidence="2 3">
    <name type="scientific">Nocardioides astragali</name>
    <dbReference type="NCBI Taxonomy" id="1776736"/>
    <lineage>
        <taxon>Bacteria</taxon>
        <taxon>Bacillati</taxon>
        <taxon>Actinomycetota</taxon>
        <taxon>Actinomycetes</taxon>
        <taxon>Propionibacteriales</taxon>
        <taxon>Nocardioidaceae</taxon>
        <taxon>Nocardioides</taxon>
    </lineage>
</organism>
<evidence type="ECO:0000313" key="3">
    <source>
        <dbReference type="Proteomes" id="UP001596524"/>
    </source>
</evidence>
<gene>
    <name evidence="2" type="ORF">ACFQO6_20025</name>
</gene>
<feature type="compositionally biased region" description="Low complexity" evidence="1">
    <location>
        <begin position="14"/>
        <end position="25"/>
    </location>
</feature>
<protein>
    <recommendedName>
        <fullName evidence="4">Excreted virulence factor EspC (Type VII ESX diderm)</fullName>
    </recommendedName>
</protein>
<proteinExistence type="predicted"/>
<dbReference type="RefSeq" id="WP_255889011.1">
    <property type="nucleotide sequence ID" value="NZ_JAFMZM010000001.1"/>
</dbReference>
<dbReference type="Proteomes" id="UP001596524">
    <property type="component" value="Unassembled WGS sequence"/>
</dbReference>
<evidence type="ECO:0000313" key="2">
    <source>
        <dbReference type="EMBL" id="MFC7362567.1"/>
    </source>
</evidence>
<accession>A0ABW2N9F6</accession>
<feature type="region of interest" description="Disordered" evidence="1">
    <location>
        <begin position="1"/>
        <end position="29"/>
    </location>
</feature>
<comment type="caution">
    <text evidence="2">The sequence shown here is derived from an EMBL/GenBank/DDBJ whole genome shotgun (WGS) entry which is preliminary data.</text>
</comment>
<evidence type="ECO:0000256" key="1">
    <source>
        <dbReference type="SAM" id="MobiDB-lite"/>
    </source>
</evidence>
<dbReference type="SUPFAM" id="SSF140453">
    <property type="entry name" value="EsxAB dimer-like"/>
    <property type="match status" value="1"/>
</dbReference>